<gene>
    <name evidence="5" type="ordered locus">CCNA_02788</name>
</gene>
<evidence type="ECO:0000256" key="3">
    <source>
        <dbReference type="ARBA" id="ARBA00023163"/>
    </source>
</evidence>
<sequence length="76" mass="8611">MRRRNMDLRLVVGANIRALREARGVPQDELAHVAEIHPTYLSGIENGKRNISLRVLERLAAALVVSEAELVRRKNQ</sequence>
<organism evidence="5 6">
    <name type="scientific">Caulobacter vibrioides (strain NA1000 / CB15N)</name>
    <name type="common">Caulobacter crescentus</name>
    <dbReference type="NCBI Taxonomy" id="565050"/>
    <lineage>
        <taxon>Bacteria</taxon>
        <taxon>Pseudomonadati</taxon>
        <taxon>Pseudomonadota</taxon>
        <taxon>Alphaproteobacteria</taxon>
        <taxon>Caulobacterales</taxon>
        <taxon>Caulobacteraceae</taxon>
        <taxon>Caulobacter</taxon>
    </lineage>
</organism>
<accession>A0A0H3CD42</accession>
<dbReference type="PANTHER" id="PTHR46797:SF23">
    <property type="entry name" value="HTH-TYPE TRANSCRIPTIONAL REGULATOR SUTR"/>
    <property type="match status" value="1"/>
</dbReference>
<dbReference type="InterPro" id="IPR010982">
    <property type="entry name" value="Lambda_DNA-bd_dom_sf"/>
</dbReference>
<evidence type="ECO:0000313" key="5">
    <source>
        <dbReference type="EMBL" id="ACL96253.1"/>
    </source>
</evidence>
<dbReference type="Gene3D" id="1.10.260.40">
    <property type="entry name" value="lambda repressor-like DNA-binding domains"/>
    <property type="match status" value="1"/>
</dbReference>
<dbReference type="KEGG" id="ccs:CCNA_02788"/>
<dbReference type="Proteomes" id="UP000001364">
    <property type="component" value="Chromosome"/>
</dbReference>
<evidence type="ECO:0000313" key="6">
    <source>
        <dbReference type="Proteomes" id="UP000001364"/>
    </source>
</evidence>
<name>A0A0H3CD42_CAUVN</name>
<keyword evidence="1" id="KW-0805">Transcription regulation</keyword>
<reference evidence="5 6" key="1">
    <citation type="journal article" date="2010" name="J. Bacteriol.">
        <title>The genetic basis of laboratory adaptation in Caulobacter crescentus.</title>
        <authorList>
            <person name="Marks M.E."/>
            <person name="Castro-Rojas C.M."/>
            <person name="Teiling C."/>
            <person name="Du L."/>
            <person name="Kapatral V."/>
            <person name="Walunas T.L."/>
            <person name="Crosson S."/>
        </authorList>
    </citation>
    <scope>NUCLEOTIDE SEQUENCE [LARGE SCALE GENOMIC DNA]</scope>
    <source>
        <strain evidence="6">NA1000 / CB15N</strain>
    </source>
</reference>
<keyword evidence="2" id="KW-0238">DNA-binding</keyword>
<evidence type="ECO:0000259" key="4">
    <source>
        <dbReference type="PROSITE" id="PS50943"/>
    </source>
</evidence>
<dbReference type="GO" id="GO:0003677">
    <property type="term" value="F:DNA binding"/>
    <property type="evidence" value="ECO:0007669"/>
    <property type="project" value="UniProtKB-KW"/>
</dbReference>
<dbReference type="GO" id="GO:0003700">
    <property type="term" value="F:DNA-binding transcription factor activity"/>
    <property type="evidence" value="ECO:0007669"/>
    <property type="project" value="TreeGrafter"/>
</dbReference>
<feature type="domain" description="HTH cro/C1-type" evidence="4">
    <location>
        <begin position="16"/>
        <end position="70"/>
    </location>
</feature>
<protein>
    <submittedName>
        <fullName evidence="5">Xre-family transcriptional regulator</fullName>
    </submittedName>
</protein>
<dbReference type="RefSeq" id="YP_002518161.1">
    <property type="nucleotide sequence ID" value="NC_011916.1"/>
</dbReference>
<evidence type="ECO:0000256" key="2">
    <source>
        <dbReference type="ARBA" id="ARBA00023125"/>
    </source>
</evidence>
<dbReference type="GO" id="GO:0005829">
    <property type="term" value="C:cytosol"/>
    <property type="evidence" value="ECO:0007669"/>
    <property type="project" value="TreeGrafter"/>
</dbReference>
<dbReference type="SMART" id="SM00530">
    <property type="entry name" value="HTH_XRE"/>
    <property type="match status" value="1"/>
</dbReference>
<evidence type="ECO:0000256" key="1">
    <source>
        <dbReference type="ARBA" id="ARBA00023015"/>
    </source>
</evidence>
<dbReference type="RefSeq" id="WP_010920551.1">
    <property type="nucleotide sequence ID" value="NC_011916.1"/>
</dbReference>
<dbReference type="InterPro" id="IPR001387">
    <property type="entry name" value="Cro/C1-type_HTH"/>
</dbReference>
<dbReference type="PATRIC" id="fig|565050.3.peg.2728"/>
<dbReference type="PANTHER" id="PTHR46797">
    <property type="entry name" value="HTH-TYPE TRANSCRIPTIONAL REGULATOR"/>
    <property type="match status" value="1"/>
</dbReference>
<keyword evidence="3" id="KW-0804">Transcription</keyword>
<dbReference type="OrthoDB" id="2986852at2"/>
<dbReference type="Pfam" id="PF01381">
    <property type="entry name" value="HTH_3"/>
    <property type="match status" value="1"/>
</dbReference>
<proteinExistence type="predicted"/>
<dbReference type="SMR" id="A0A0H3CD42"/>
<dbReference type="GeneID" id="7331112"/>
<keyword evidence="6" id="KW-1185">Reference proteome</keyword>
<dbReference type="EMBL" id="CP001340">
    <property type="protein sequence ID" value="ACL96253.1"/>
    <property type="molecule type" value="Genomic_DNA"/>
</dbReference>
<dbReference type="HOGENOM" id="CLU_066192_29_1_5"/>
<dbReference type="AlphaFoldDB" id="A0A0H3CD42"/>
<dbReference type="PROSITE" id="PS50943">
    <property type="entry name" value="HTH_CROC1"/>
    <property type="match status" value="1"/>
</dbReference>
<dbReference type="InterPro" id="IPR050807">
    <property type="entry name" value="TransReg_Diox_bact_type"/>
</dbReference>
<dbReference type="SUPFAM" id="SSF47413">
    <property type="entry name" value="lambda repressor-like DNA-binding domains"/>
    <property type="match status" value="1"/>
</dbReference>
<dbReference type="CDD" id="cd00093">
    <property type="entry name" value="HTH_XRE"/>
    <property type="match status" value="1"/>
</dbReference>